<proteinExistence type="predicted"/>
<name>A0ABS5TR68_9ACTN</name>
<dbReference type="Proteomes" id="UP001197247">
    <property type="component" value="Unassembled WGS sequence"/>
</dbReference>
<dbReference type="RefSeq" id="WP_214159701.1">
    <property type="nucleotide sequence ID" value="NZ_JAHBAY010000015.1"/>
</dbReference>
<evidence type="ECO:0000313" key="2">
    <source>
        <dbReference type="Proteomes" id="UP001197247"/>
    </source>
</evidence>
<evidence type="ECO:0000313" key="1">
    <source>
        <dbReference type="EMBL" id="MBT0773173.1"/>
    </source>
</evidence>
<accession>A0ABS5TR68</accession>
<gene>
    <name evidence="1" type="ORF">KIH74_29790</name>
</gene>
<dbReference type="EMBL" id="JAHBAY010000015">
    <property type="protein sequence ID" value="MBT0773173.1"/>
    <property type="molecule type" value="Genomic_DNA"/>
</dbReference>
<comment type="caution">
    <text evidence="1">The sequence shown here is derived from an EMBL/GenBank/DDBJ whole genome shotgun (WGS) entry which is preliminary data.</text>
</comment>
<reference evidence="1 2" key="1">
    <citation type="submission" date="2021-05" db="EMBL/GenBank/DDBJ databases">
        <title>Kineosporia and Streptomyces sp. nov. two new marine actinobacteria isolated from Coral.</title>
        <authorList>
            <person name="Buangrab K."/>
            <person name="Sutthacheep M."/>
            <person name="Yeemin T."/>
            <person name="Harunari E."/>
            <person name="Igarashi Y."/>
            <person name="Kanchanasin P."/>
            <person name="Tanasupawat S."/>
            <person name="Phongsopitanun W."/>
        </authorList>
    </citation>
    <scope>NUCLEOTIDE SEQUENCE [LARGE SCALE GENOMIC DNA]</scope>
    <source>
        <strain evidence="1 2">J2-2</strain>
    </source>
</reference>
<evidence type="ECO:0008006" key="3">
    <source>
        <dbReference type="Google" id="ProtNLM"/>
    </source>
</evidence>
<sequence length="325" mass="36185">MDTRRVVTRFGYRLFVLNITDGTKRTPLDFGNLDGQRYEIVADSKLKPQLNDDFVYVKPVPTFPGSTLTRNEGTVVRFTDSSLIGQELRMSLRYGAVDEGLAIDPSGQKEDIDIDGLANAKPFRSVLVTPRTGTTAMLGVEVRGRSCPHDKIIRSLNTLAVDVGKLKLIDSVADIYAVSDFIRNGMIPEVNLVKYRVSRDGISKRHDVDLKINLSDKEDIVGSLRERAIAWTQRKTNYSTEELTTIATEIRDEAIGGAVDISFDDAELQVTAATGRSRKIRPQDDITEFIYDLGDIWVPDSDFFQAVGSTARGILRSYDPDSELD</sequence>
<keyword evidence="2" id="KW-1185">Reference proteome</keyword>
<protein>
    <recommendedName>
        <fullName evidence="3">Virus ReqiPepy6 Gp37-like protein</fullName>
    </recommendedName>
</protein>
<organism evidence="1 2">
    <name type="scientific">Kineosporia corallincola</name>
    <dbReference type="NCBI Taxonomy" id="2835133"/>
    <lineage>
        <taxon>Bacteria</taxon>
        <taxon>Bacillati</taxon>
        <taxon>Actinomycetota</taxon>
        <taxon>Actinomycetes</taxon>
        <taxon>Kineosporiales</taxon>
        <taxon>Kineosporiaceae</taxon>
        <taxon>Kineosporia</taxon>
    </lineage>
</organism>